<dbReference type="SUPFAM" id="SSF55729">
    <property type="entry name" value="Acyl-CoA N-acyltransferases (Nat)"/>
    <property type="match status" value="1"/>
</dbReference>
<keyword evidence="2" id="KW-0012">Acyltransferase</keyword>
<dbReference type="Gene3D" id="3.40.630.30">
    <property type="match status" value="1"/>
</dbReference>
<dbReference type="RefSeq" id="WP_119770640.1">
    <property type="nucleotide sequence ID" value="NZ_QYUO01000002.1"/>
</dbReference>
<evidence type="ECO:0000313" key="5">
    <source>
        <dbReference type="Proteomes" id="UP000265955"/>
    </source>
</evidence>
<name>A0A3A3FL84_9BURK</name>
<dbReference type="CDD" id="cd04301">
    <property type="entry name" value="NAT_SF"/>
    <property type="match status" value="1"/>
</dbReference>
<reference evidence="5" key="1">
    <citation type="submission" date="2018-09" db="EMBL/GenBank/DDBJ databases">
        <authorList>
            <person name="Zhu H."/>
        </authorList>
    </citation>
    <scope>NUCLEOTIDE SEQUENCE [LARGE SCALE GENOMIC DNA]</scope>
    <source>
        <strain evidence="5">K1R23-30</strain>
    </source>
</reference>
<comment type="caution">
    <text evidence="4">The sequence shown here is derived from an EMBL/GenBank/DDBJ whole genome shotgun (WGS) entry which is preliminary data.</text>
</comment>
<evidence type="ECO:0000259" key="3">
    <source>
        <dbReference type="PROSITE" id="PS51186"/>
    </source>
</evidence>
<dbReference type="AlphaFoldDB" id="A0A3A3FL84"/>
<keyword evidence="1 4" id="KW-0808">Transferase</keyword>
<dbReference type="OrthoDB" id="5197788at2"/>
<gene>
    <name evidence="4" type="ORF">D3871_18995</name>
</gene>
<protein>
    <submittedName>
        <fullName evidence="4">GNAT family N-acetyltransferase</fullName>
    </submittedName>
</protein>
<dbReference type="Pfam" id="PF13508">
    <property type="entry name" value="Acetyltransf_7"/>
    <property type="match status" value="1"/>
</dbReference>
<dbReference type="InterPro" id="IPR016181">
    <property type="entry name" value="Acyl_CoA_acyltransferase"/>
</dbReference>
<dbReference type="Proteomes" id="UP000265955">
    <property type="component" value="Unassembled WGS sequence"/>
</dbReference>
<evidence type="ECO:0000313" key="4">
    <source>
        <dbReference type="EMBL" id="RJF95491.1"/>
    </source>
</evidence>
<proteinExistence type="predicted"/>
<organism evidence="4 5">
    <name type="scientific">Noviherbaspirillum saxi</name>
    <dbReference type="NCBI Taxonomy" id="2320863"/>
    <lineage>
        <taxon>Bacteria</taxon>
        <taxon>Pseudomonadati</taxon>
        <taxon>Pseudomonadota</taxon>
        <taxon>Betaproteobacteria</taxon>
        <taxon>Burkholderiales</taxon>
        <taxon>Oxalobacteraceae</taxon>
        <taxon>Noviherbaspirillum</taxon>
    </lineage>
</organism>
<dbReference type="EMBL" id="QYUO01000002">
    <property type="protein sequence ID" value="RJF95491.1"/>
    <property type="molecule type" value="Genomic_DNA"/>
</dbReference>
<feature type="domain" description="N-acetyltransferase" evidence="3">
    <location>
        <begin position="2"/>
        <end position="145"/>
    </location>
</feature>
<dbReference type="PROSITE" id="PS51186">
    <property type="entry name" value="GNAT"/>
    <property type="match status" value="1"/>
</dbReference>
<dbReference type="NCBIfam" id="NF040501">
    <property type="entry name" value="resist_ArsN2"/>
    <property type="match status" value="1"/>
</dbReference>
<keyword evidence="5" id="KW-1185">Reference proteome</keyword>
<sequence length="145" mass="15801">MTPLRLATPDDLPAVLALLKDSGLPYQDVDTNRLNEFLIAAGGQSVLGAVGLERYEDNGLLRSLVVRPESRWTGLGTQLAEAMENHARTTGVRTLYLLTTTATDFFARRGYEVTARSEAPATLQGTTEFSTLCPAQAVCMRRTLI</sequence>
<accession>A0A3A3FL84</accession>
<dbReference type="PANTHER" id="PTHR43877">
    <property type="entry name" value="AMINOALKYLPHOSPHONATE N-ACETYLTRANSFERASE-RELATED-RELATED"/>
    <property type="match status" value="1"/>
</dbReference>
<evidence type="ECO:0000256" key="2">
    <source>
        <dbReference type="ARBA" id="ARBA00023315"/>
    </source>
</evidence>
<dbReference type="InterPro" id="IPR050832">
    <property type="entry name" value="Bact_Acetyltransf"/>
</dbReference>
<evidence type="ECO:0000256" key="1">
    <source>
        <dbReference type="ARBA" id="ARBA00022679"/>
    </source>
</evidence>
<dbReference type="InterPro" id="IPR000182">
    <property type="entry name" value="GNAT_dom"/>
</dbReference>
<dbReference type="GO" id="GO:0016747">
    <property type="term" value="F:acyltransferase activity, transferring groups other than amino-acyl groups"/>
    <property type="evidence" value="ECO:0007669"/>
    <property type="project" value="InterPro"/>
</dbReference>